<dbReference type="Proteomes" id="UP000259796">
    <property type="component" value="Segment"/>
</dbReference>
<dbReference type="EMBL" id="MF974397">
    <property type="protein sequence ID" value="ATN95051.1"/>
    <property type="molecule type" value="Genomic_DNA"/>
</dbReference>
<evidence type="ECO:0000313" key="2">
    <source>
        <dbReference type="Proteomes" id="UP000259796"/>
    </source>
</evidence>
<protein>
    <submittedName>
        <fullName evidence="1">Late control protein D</fullName>
    </submittedName>
</protein>
<reference evidence="1 2" key="1">
    <citation type="journal article" date="2018" name="Sci. Rep.">
        <title>Characterization of LE3 and LE4, the only lytic phages known to infect the spirochete Leptospira.</title>
        <authorList>
            <person name="Schiettekatte O."/>
            <person name="Vincent A.T."/>
            <person name="Malosse C."/>
            <person name="Lechat P."/>
            <person name="Chamot-Rooke J."/>
            <person name="Veyrier F.J."/>
            <person name="Picardeau M."/>
            <person name="Bourhy P."/>
        </authorList>
    </citation>
    <scope>NUCLEOTIDE SEQUENCE [LARGE SCALE GENOMIC DNA]</scope>
</reference>
<sequence>MITVQNESLIQPYYKVKILKGSGTSLSGEEINGSDNLQFNIQEISITEKEREAGIVELTVKDSTGVYDRMLVNGVLLDIEWGLLDTKDYWNPIGSSEISGSRKRRIKCAIINRSQRIGDGASIYTFTARTGVPSSGLPRIETYKSGSVQSLIKKVGNRIGAVETMVDFEGMNTVLTSKNAVTQDNINDFRFMFILSEKYGFNLSYQTDEKNLSKILRIYCLSLSKSQNLDLNTFRGIKGQTHYFNYGDLNNSNIISADLDANVSQVGSNAELTTGPDGKPQLVVRPAKTESVDVYELNMDAINREMKSLPPGDRIKRVLEVLNSGSEEFMADLLPKYFRKSKTTTAFEGNGYTAKMEIVPNPDIQIGDKAFLGNGGSRDAKSVIAPRFKSVQKGGVIQKNTLYRVVEVSQKIGSSGYTMSLTVAR</sequence>
<dbReference type="RefSeq" id="YP_009835513.1">
    <property type="nucleotide sequence ID" value="NC_048679.1"/>
</dbReference>
<proteinExistence type="predicted"/>
<dbReference type="KEGG" id="vg:55605586"/>
<organism evidence="1 2">
    <name type="scientific">Leptospira phage LE4</name>
    <dbReference type="NCBI Taxonomy" id="2041383"/>
    <lineage>
        <taxon>Viruses</taxon>
        <taxon>Duplodnaviria</taxon>
        <taxon>Heunggongvirae</taxon>
        <taxon>Uroviricota</taxon>
        <taxon>Caudoviricetes</taxon>
        <taxon>Nylescharonvirus</taxon>
        <taxon>Nylescharonvirus LE4</taxon>
    </lineage>
</organism>
<dbReference type="GeneID" id="55605586"/>
<evidence type="ECO:0000313" key="1">
    <source>
        <dbReference type="EMBL" id="ATN95051.1"/>
    </source>
</evidence>
<name>A0A343LEE1_9CAUD</name>
<accession>A0A343LEE1</accession>
<keyword evidence="2" id="KW-1185">Reference proteome</keyword>